<organism evidence="1 2">
    <name type="scientific">Prorocentrum cordatum</name>
    <dbReference type="NCBI Taxonomy" id="2364126"/>
    <lineage>
        <taxon>Eukaryota</taxon>
        <taxon>Sar</taxon>
        <taxon>Alveolata</taxon>
        <taxon>Dinophyceae</taxon>
        <taxon>Prorocentrales</taxon>
        <taxon>Prorocentraceae</taxon>
        <taxon>Prorocentrum</taxon>
    </lineage>
</organism>
<gene>
    <name evidence="1" type="ORF">PCOR1329_LOCUS31013</name>
</gene>
<reference evidence="1" key="1">
    <citation type="submission" date="2023-10" db="EMBL/GenBank/DDBJ databases">
        <authorList>
            <person name="Chen Y."/>
            <person name="Shah S."/>
            <person name="Dougan E. K."/>
            <person name="Thang M."/>
            <person name="Chan C."/>
        </authorList>
    </citation>
    <scope>NUCLEOTIDE SEQUENCE [LARGE SCALE GENOMIC DNA]</scope>
</reference>
<dbReference type="InterPro" id="IPR032466">
    <property type="entry name" value="Metal_Hydrolase"/>
</dbReference>
<feature type="non-terminal residue" evidence="1">
    <location>
        <position position="1"/>
    </location>
</feature>
<keyword evidence="2" id="KW-1185">Reference proteome</keyword>
<accession>A0ABN9SN93</accession>
<protein>
    <recommendedName>
        <fullName evidence="3">Amidohydrolase</fullName>
    </recommendedName>
</protein>
<sequence>VAEPSAAGGGGPPGRSRLLAELQPRRPLLLQAGQLDAAVRQEVAAAEAIDVHTHLFSAGHGEVFMQYGIDDMLTYHYLVAEHLATSPEAPGADEFYQLPKARQAELVWRGLFVEASPLSEQCRGVLTSLSALGLREEVAARDLEAIRRWYAGQDA</sequence>
<feature type="non-terminal residue" evidence="1">
    <location>
        <position position="155"/>
    </location>
</feature>
<dbReference type="SUPFAM" id="SSF51556">
    <property type="entry name" value="Metallo-dependent hydrolases"/>
    <property type="match status" value="1"/>
</dbReference>
<name>A0ABN9SN93_9DINO</name>
<dbReference type="Proteomes" id="UP001189429">
    <property type="component" value="Unassembled WGS sequence"/>
</dbReference>
<evidence type="ECO:0008006" key="3">
    <source>
        <dbReference type="Google" id="ProtNLM"/>
    </source>
</evidence>
<comment type="caution">
    <text evidence="1">The sequence shown here is derived from an EMBL/GenBank/DDBJ whole genome shotgun (WGS) entry which is preliminary data.</text>
</comment>
<dbReference type="EMBL" id="CAUYUJ010012093">
    <property type="protein sequence ID" value="CAK0833270.1"/>
    <property type="molecule type" value="Genomic_DNA"/>
</dbReference>
<dbReference type="Gene3D" id="1.10.2020.10">
    <property type="entry name" value="uronate isomerase, domain 2, chain A"/>
    <property type="match status" value="1"/>
</dbReference>
<evidence type="ECO:0000313" key="1">
    <source>
        <dbReference type="EMBL" id="CAK0833270.1"/>
    </source>
</evidence>
<evidence type="ECO:0000313" key="2">
    <source>
        <dbReference type="Proteomes" id="UP001189429"/>
    </source>
</evidence>
<proteinExistence type="predicted"/>